<dbReference type="GO" id="GO:0003676">
    <property type="term" value="F:nucleic acid binding"/>
    <property type="evidence" value="ECO:0007669"/>
    <property type="project" value="InterPro"/>
</dbReference>
<dbReference type="SUPFAM" id="SSF57756">
    <property type="entry name" value="Retrovirus zinc finger-like domains"/>
    <property type="match status" value="1"/>
</dbReference>
<comment type="caution">
    <text evidence="4">The sequence shown here is derived from an EMBL/GenBank/DDBJ whole genome shotgun (WGS) entry which is preliminary data.</text>
</comment>
<dbReference type="EMBL" id="CAMXCT010005046">
    <property type="protein sequence ID" value="CAI4011221.1"/>
    <property type="molecule type" value="Genomic_DNA"/>
</dbReference>
<dbReference type="GO" id="GO:0008270">
    <property type="term" value="F:zinc ion binding"/>
    <property type="evidence" value="ECO:0007669"/>
    <property type="project" value="UniProtKB-KW"/>
</dbReference>
<sequence length="741" mass="83325">MELLARNTTLEEVQAYVLLRQSTLSADDKKRILLEHEGELKYKPVVKSFRLLGSKFFSEFQTGRSIQKTKVYEANVLEQSEDQEGGRSFESGLSERAFHTQVDDFDPELDQEFLETLIAQEDADALTVSTFEGEFEEFLQDTPEMFEALTSYIEARSKLVEKKKSRGFWPIKGKSKNHKGRGKGFGKRSRDKDALLLRISKSHCRRCGALGHWKAECPQAGSNEKSQGSMPSASANVVFDERPQEVINSCAEFDEVFSEDDEYEMPATETSLHSSHAEAVCFMLSHECRSSGVVNLSKRMSNFNKHRNQFGKVLQKHVQDDSHSLPRKFRDSVKPSTACRTSNASDAFEISTSMPVYSSLESFCTHAILDTGASRCIIGEKTLEKLKQALPGNLAETFRKQTSQVKFRFGNNQTLTSQYAIQIPLKHVDNKKHWLSVEVVPGATPFLFSKRAFKMLHGSLNSKTDQCHMSKVQKTPIALATSPTGLYLINMLDICYFDEIAMYQETITMPPMVSALKSIAEALIHLLTLLLQIFVNQLEKQEVISEMETENSPETHMQLQEMMKQIQLQSVSLESLKDEINNQKKTPERKTRVINSSAAASAPSGGSMMVVAGPPTGMTQRRIKTPSVVSQAASWEEIEEVEEIVIQQNLQSVPLTMASNRSSQVPPAPTLPLPGHLSLEEWGSNTINFGRKHKGKTFATVMQQDPGYLSWSLARYASLMPEHQDFVRYGQLWMKEVGNDL</sequence>
<feature type="region of interest" description="Disordered" evidence="2">
    <location>
        <begin position="583"/>
        <end position="608"/>
    </location>
</feature>
<dbReference type="Gene3D" id="4.10.60.10">
    <property type="entry name" value="Zinc finger, CCHC-type"/>
    <property type="match status" value="1"/>
</dbReference>
<dbReference type="InterPro" id="IPR036875">
    <property type="entry name" value="Znf_CCHC_sf"/>
</dbReference>
<dbReference type="GO" id="GO:0004190">
    <property type="term" value="F:aspartic-type endopeptidase activity"/>
    <property type="evidence" value="ECO:0007669"/>
    <property type="project" value="InterPro"/>
</dbReference>
<dbReference type="InterPro" id="IPR046768">
    <property type="entry name" value="ExoX-like_C"/>
</dbReference>
<keyword evidence="1" id="KW-0863">Zinc-finger</keyword>
<reference evidence="4" key="1">
    <citation type="submission" date="2022-10" db="EMBL/GenBank/DDBJ databases">
        <authorList>
            <person name="Chen Y."/>
            <person name="Dougan E. K."/>
            <person name="Chan C."/>
            <person name="Rhodes N."/>
            <person name="Thang M."/>
        </authorList>
    </citation>
    <scope>NUCLEOTIDE SEQUENCE</scope>
</reference>
<evidence type="ECO:0000256" key="1">
    <source>
        <dbReference type="PROSITE-ProRule" id="PRU00047"/>
    </source>
</evidence>
<dbReference type="AlphaFoldDB" id="A0A9P1DKI2"/>
<evidence type="ECO:0000313" key="6">
    <source>
        <dbReference type="Proteomes" id="UP001152797"/>
    </source>
</evidence>
<gene>
    <name evidence="4" type="ORF">C1SCF055_LOCUS36404</name>
</gene>
<dbReference type="Pfam" id="PF00098">
    <property type="entry name" value="zf-CCHC"/>
    <property type="match status" value="1"/>
</dbReference>
<dbReference type="OrthoDB" id="425962at2759"/>
<organism evidence="4">
    <name type="scientific">Cladocopium goreaui</name>
    <dbReference type="NCBI Taxonomy" id="2562237"/>
    <lineage>
        <taxon>Eukaryota</taxon>
        <taxon>Sar</taxon>
        <taxon>Alveolata</taxon>
        <taxon>Dinophyceae</taxon>
        <taxon>Suessiales</taxon>
        <taxon>Symbiodiniaceae</taxon>
        <taxon>Cladocopium</taxon>
    </lineage>
</organism>
<dbReference type="EMBL" id="CAMXCT030005046">
    <property type="protein sequence ID" value="CAL4798533.1"/>
    <property type="molecule type" value="Genomic_DNA"/>
</dbReference>
<dbReference type="InterPro" id="IPR001878">
    <property type="entry name" value="Znf_CCHC"/>
</dbReference>
<dbReference type="GO" id="GO:0006508">
    <property type="term" value="P:proteolysis"/>
    <property type="evidence" value="ECO:0007669"/>
    <property type="project" value="InterPro"/>
</dbReference>
<dbReference type="Proteomes" id="UP001152797">
    <property type="component" value="Unassembled WGS sequence"/>
</dbReference>
<evidence type="ECO:0000313" key="4">
    <source>
        <dbReference type="EMBL" id="CAI4011221.1"/>
    </source>
</evidence>
<dbReference type="InterPro" id="IPR001969">
    <property type="entry name" value="Aspartic_peptidase_AS"/>
</dbReference>
<keyword evidence="1" id="KW-0479">Metal-binding</keyword>
<dbReference type="PROSITE" id="PS00141">
    <property type="entry name" value="ASP_PROTEASE"/>
    <property type="match status" value="1"/>
</dbReference>
<evidence type="ECO:0000259" key="3">
    <source>
        <dbReference type="PROSITE" id="PS50158"/>
    </source>
</evidence>
<evidence type="ECO:0000256" key="2">
    <source>
        <dbReference type="SAM" id="MobiDB-lite"/>
    </source>
</evidence>
<feature type="compositionally biased region" description="Low complexity" evidence="2">
    <location>
        <begin position="596"/>
        <end position="607"/>
    </location>
</feature>
<dbReference type="EMBL" id="CAMXCT020005046">
    <property type="protein sequence ID" value="CAL1164596.1"/>
    <property type="molecule type" value="Genomic_DNA"/>
</dbReference>
<keyword evidence="1" id="KW-0862">Zinc</keyword>
<name>A0A9P1DKI2_9DINO</name>
<dbReference type="SMART" id="SM00343">
    <property type="entry name" value="ZnF_C2HC"/>
    <property type="match status" value="1"/>
</dbReference>
<protein>
    <recommendedName>
        <fullName evidence="3">CCHC-type domain-containing protein</fullName>
    </recommendedName>
</protein>
<feature type="domain" description="CCHC-type" evidence="3">
    <location>
        <begin position="204"/>
        <end position="219"/>
    </location>
</feature>
<reference evidence="5" key="2">
    <citation type="submission" date="2024-04" db="EMBL/GenBank/DDBJ databases">
        <authorList>
            <person name="Chen Y."/>
            <person name="Shah S."/>
            <person name="Dougan E. K."/>
            <person name="Thang M."/>
            <person name="Chan C."/>
        </authorList>
    </citation>
    <scope>NUCLEOTIDE SEQUENCE [LARGE SCALE GENOMIC DNA]</scope>
</reference>
<evidence type="ECO:0000313" key="5">
    <source>
        <dbReference type="EMBL" id="CAL1164596.1"/>
    </source>
</evidence>
<dbReference type="Pfam" id="PF20600">
    <property type="entry name" value="ExoX-like_C"/>
    <property type="match status" value="1"/>
</dbReference>
<accession>A0A9P1DKI2</accession>
<dbReference type="PROSITE" id="PS50158">
    <property type="entry name" value="ZF_CCHC"/>
    <property type="match status" value="1"/>
</dbReference>
<proteinExistence type="predicted"/>
<keyword evidence="6" id="KW-1185">Reference proteome</keyword>